<protein>
    <submittedName>
        <fullName evidence="10">Pectinesterase</fullName>
    </submittedName>
</protein>
<dbReference type="Gene3D" id="2.160.20.10">
    <property type="entry name" value="Single-stranded right-handed beta-helix, Pectin lyase-like"/>
    <property type="match status" value="1"/>
</dbReference>
<evidence type="ECO:0000256" key="3">
    <source>
        <dbReference type="ARBA" id="ARBA00022614"/>
    </source>
</evidence>
<keyword evidence="4" id="KW-0677">Repeat</keyword>
<dbReference type="InterPro" id="IPR013210">
    <property type="entry name" value="LRR_N_plant-typ"/>
</dbReference>
<feature type="domain" description="Leucine-rich repeat-containing N-terminal plant-type" evidence="9">
    <location>
        <begin position="92"/>
        <end position="130"/>
    </location>
</feature>
<dbReference type="UniPathway" id="UPA00545">
    <property type="reaction ID" value="UER00823"/>
</dbReference>
<evidence type="ECO:0000256" key="4">
    <source>
        <dbReference type="ARBA" id="ARBA00022737"/>
    </source>
</evidence>
<gene>
    <name evidence="10" type="ordered locus">MTR_3g050710</name>
</gene>
<dbReference type="GO" id="GO:0045490">
    <property type="term" value="P:pectin catabolic process"/>
    <property type="evidence" value="ECO:0007669"/>
    <property type="project" value="UniProtKB-UniPathway"/>
</dbReference>
<evidence type="ECO:0000313" key="12">
    <source>
        <dbReference type="Proteomes" id="UP000002051"/>
    </source>
</evidence>
<evidence type="ECO:0000256" key="1">
    <source>
        <dbReference type="ARBA" id="ARBA00004191"/>
    </source>
</evidence>
<dbReference type="InterPro" id="IPR001611">
    <property type="entry name" value="Leu-rich_rpt"/>
</dbReference>
<dbReference type="PaxDb" id="3880-AES70272"/>
<organism evidence="10 12">
    <name type="scientific">Medicago truncatula</name>
    <name type="common">Barrel medic</name>
    <name type="synonym">Medicago tribuloides</name>
    <dbReference type="NCBI Taxonomy" id="3880"/>
    <lineage>
        <taxon>Eukaryota</taxon>
        <taxon>Viridiplantae</taxon>
        <taxon>Streptophyta</taxon>
        <taxon>Embryophyta</taxon>
        <taxon>Tracheophyta</taxon>
        <taxon>Spermatophyta</taxon>
        <taxon>Magnoliopsida</taxon>
        <taxon>eudicotyledons</taxon>
        <taxon>Gunneridae</taxon>
        <taxon>Pentapetalae</taxon>
        <taxon>rosids</taxon>
        <taxon>fabids</taxon>
        <taxon>Fabales</taxon>
        <taxon>Fabaceae</taxon>
        <taxon>Papilionoideae</taxon>
        <taxon>50 kb inversion clade</taxon>
        <taxon>NPAAA clade</taxon>
        <taxon>Hologalegina</taxon>
        <taxon>IRL clade</taxon>
        <taxon>Trifolieae</taxon>
        <taxon>Medicago</taxon>
    </lineage>
</organism>
<sequence length="405" mass="46180">MVLKIFVVQFFCIVILISSSSSFSNGLDFKLQQSEANPVIIKVSKDASSKFKTIQEALNNIPPSNNRRVIISIADGVYRKVSIHCMSTSCNKKDLKNLLLFKKGVVDTEGALSPWKVEEDCCSWEGVYCNKLTKRIQFLTHLDITWNQFDSVIFPSVHNYTFNSKIQYLDISNRQIVGRELNKYLTLDKNNLTRKLPEISQAVQWIVLSNNHFSGSIPSSWILINLSKSKKLDVMDLANNKFSRFIPKNMSQHLKILILRGNRFEGMIPQDLSNLSELFHLDLAENQLSGSILVCLENMFNMMIKDDGIFGGFIAQFDLHIKDQIYEHLSNGERDLFELIQVQSLNLSFNKFNEKIPYNVGKMVHLESLDMSNNKISGEILERSGRNPKLCVAPLQKCGVNLMIT</sequence>
<evidence type="ECO:0000256" key="8">
    <source>
        <dbReference type="SAM" id="SignalP"/>
    </source>
</evidence>
<accession>G7J1Y8</accession>
<keyword evidence="6" id="KW-0067">ATP-binding</keyword>
<dbReference type="Pfam" id="PF13516">
    <property type="entry name" value="LRR_6"/>
    <property type="match status" value="2"/>
</dbReference>
<keyword evidence="2" id="KW-0134">Cell wall</keyword>
<keyword evidence="12" id="KW-1185">Reference proteome</keyword>
<evidence type="ECO:0000256" key="7">
    <source>
        <dbReference type="ARBA" id="ARBA00023180"/>
    </source>
</evidence>
<dbReference type="InterPro" id="IPR050647">
    <property type="entry name" value="Plant_LRR-RLKs"/>
</dbReference>
<dbReference type="AlphaFoldDB" id="G7J1Y8"/>
<dbReference type="InterPro" id="IPR032675">
    <property type="entry name" value="LRR_dom_sf"/>
</dbReference>
<dbReference type="STRING" id="3880.G7J1Y8"/>
<keyword evidence="5" id="KW-0547">Nucleotide-binding</keyword>
<evidence type="ECO:0000256" key="6">
    <source>
        <dbReference type="ARBA" id="ARBA00022840"/>
    </source>
</evidence>
<evidence type="ECO:0000313" key="10">
    <source>
        <dbReference type="EMBL" id="AES70272.1"/>
    </source>
</evidence>
<dbReference type="PANTHER" id="PTHR48056">
    <property type="entry name" value="LRR RECEPTOR-LIKE SERINE/THREONINE-PROTEIN KINASE-RELATED"/>
    <property type="match status" value="1"/>
</dbReference>
<keyword evidence="8" id="KW-0732">Signal</keyword>
<reference evidence="11" key="3">
    <citation type="submission" date="2015-04" db="UniProtKB">
        <authorList>
            <consortium name="EnsemblPlants"/>
        </authorList>
    </citation>
    <scope>IDENTIFICATION</scope>
    <source>
        <strain evidence="11">cv. Jemalong A17</strain>
    </source>
</reference>
<dbReference type="GO" id="GO:0005524">
    <property type="term" value="F:ATP binding"/>
    <property type="evidence" value="ECO:0007669"/>
    <property type="project" value="UniProtKB-KW"/>
</dbReference>
<evidence type="ECO:0000259" key="9">
    <source>
        <dbReference type="Pfam" id="PF08263"/>
    </source>
</evidence>
<dbReference type="HOGENOM" id="CLU_680377_0_0_1"/>
<proteinExistence type="predicted"/>
<dbReference type="OMA" id="THLDITW"/>
<dbReference type="Proteomes" id="UP000002051">
    <property type="component" value="Chromosome 3"/>
</dbReference>
<evidence type="ECO:0000256" key="2">
    <source>
        <dbReference type="ARBA" id="ARBA00022512"/>
    </source>
</evidence>
<keyword evidence="2" id="KW-0964">Secreted</keyword>
<dbReference type="Pfam" id="PF00560">
    <property type="entry name" value="LRR_1"/>
    <property type="match status" value="3"/>
</dbReference>
<evidence type="ECO:0000256" key="5">
    <source>
        <dbReference type="ARBA" id="ARBA00022741"/>
    </source>
</evidence>
<name>G7J1Y8_MEDTR</name>
<dbReference type="InterPro" id="IPR011050">
    <property type="entry name" value="Pectin_lyase_fold/virulence"/>
</dbReference>
<dbReference type="PANTHER" id="PTHR48056:SF81">
    <property type="entry name" value="RECEPTOR PROTEIN-TYROSINE KINASE CEPR1"/>
    <property type="match status" value="1"/>
</dbReference>
<comment type="subcellular location">
    <subcellularLocation>
        <location evidence="1">Secreted</location>
        <location evidence="1">Cell wall</location>
    </subcellularLocation>
</comment>
<dbReference type="SUPFAM" id="SSF52058">
    <property type="entry name" value="L domain-like"/>
    <property type="match status" value="1"/>
</dbReference>
<dbReference type="EnsemblPlants" id="AES70272">
    <property type="protein sequence ID" value="AES70272"/>
    <property type="gene ID" value="MTR_3g050710"/>
</dbReference>
<dbReference type="Gene3D" id="3.80.10.10">
    <property type="entry name" value="Ribonuclease Inhibitor"/>
    <property type="match status" value="3"/>
</dbReference>
<dbReference type="eggNOG" id="KOG0619">
    <property type="taxonomic scope" value="Eukaryota"/>
</dbReference>
<dbReference type="InterPro" id="IPR012334">
    <property type="entry name" value="Pectin_lyas_fold"/>
</dbReference>
<feature type="chain" id="PRO_5014572640" evidence="8">
    <location>
        <begin position="23"/>
        <end position="405"/>
    </location>
</feature>
<dbReference type="SUPFAM" id="SSF51126">
    <property type="entry name" value="Pectin lyase-like"/>
    <property type="match status" value="1"/>
</dbReference>
<keyword evidence="3" id="KW-0433">Leucine-rich repeat</keyword>
<evidence type="ECO:0000313" key="11">
    <source>
        <dbReference type="EnsemblPlants" id="AES70272"/>
    </source>
</evidence>
<dbReference type="EMBL" id="CM001219">
    <property type="protein sequence ID" value="AES70272.1"/>
    <property type="molecule type" value="Genomic_DNA"/>
</dbReference>
<feature type="signal peptide" evidence="8">
    <location>
        <begin position="1"/>
        <end position="22"/>
    </location>
</feature>
<reference evidence="10 12" key="1">
    <citation type="journal article" date="2011" name="Nature">
        <title>The Medicago genome provides insight into the evolution of rhizobial symbioses.</title>
        <authorList>
            <person name="Young N.D."/>
            <person name="Debelle F."/>
            <person name="Oldroyd G.E."/>
            <person name="Geurts R."/>
            <person name="Cannon S.B."/>
            <person name="Udvardi M.K."/>
            <person name="Benedito V.A."/>
            <person name="Mayer K.F."/>
            <person name="Gouzy J."/>
            <person name="Schoof H."/>
            <person name="Van de Peer Y."/>
            <person name="Proost S."/>
            <person name="Cook D.R."/>
            <person name="Meyers B.C."/>
            <person name="Spannagl M."/>
            <person name="Cheung F."/>
            <person name="De Mita S."/>
            <person name="Krishnakumar V."/>
            <person name="Gundlach H."/>
            <person name="Zhou S."/>
            <person name="Mudge J."/>
            <person name="Bharti A.K."/>
            <person name="Murray J.D."/>
            <person name="Naoumkina M.A."/>
            <person name="Rosen B."/>
            <person name="Silverstein K.A."/>
            <person name="Tang H."/>
            <person name="Rombauts S."/>
            <person name="Zhao P.X."/>
            <person name="Zhou P."/>
            <person name="Barbe V."/>
            <person name="Bardou P."/>
            <person name="Bechner M."/>
            <person name="Bellec A."/>
            <person name="Berger A."/>
            <person name="Berges H."/>
            <person name="Bidwell S."/>
            <person name="Bisseling T."/>
            <person name="Choisne N."/>
            <person name="Couloux A."/>
            <person name="Denny R."/>
            <person name="Deshpande S."/>
            <person name="Dai X."/>
            <person name="Doyle J.J."/>
            <person name="Dudez A.M."/>
            <person name="Farmer A.D."/>
            <person name="Fouteau S."/>
            <person name="Franken C."/>
            <person name="Gibelin C."/>
            <person name="Gish J."/>
            <person name="Goldstein S."/>
            <person name="Gonzalez A.J."/>
            <person name="Green P.J."/>
            <person name="Hallab A."/>
            <person name="Hartog M."/>
            <person name="Hua A."/>
            <person name="Humphray S.J."/>
            <person name="Jeong D.H."/>
            <person name="Jing Y."/>
            <person name="Jocker A."/>
            <person name="Kenton S.M."/>
            <person name="Kim D.J."/>
            <person name="Klee K."/>
            <person name="Lai H."/>
            <person name="Lang C."/>
            <person name="Lin S."/>
            <person name="Macmil S.L."/>
            <person name="Magdelenat G."/>
            <person name="Matthews L."/>
            <person name="McCorrison J."/>
            <person name="Monaghan E.L."/>
            <person name="Mun J.H."/>
            <person name="Najar F.Z."/>
            <person name="Nicholson C."/>
            <person name="Noirot C."/>
            <person name="O'Bleness M."/>
            <person name="Paule C.R."/>
            <person name="Poulain J."/>
            <person name="Prion F."/>
            <person name="Qin B."/>
            <person name="Qu C."/>
            <person name="Retzel E.F."/>
            <person name="Riddle C."/>
            <person name="Sallet E."/>
            <person name="Samain S."/>
            <person name="Samson N."/>
            <person name="Sanders I."/>
            <person name="Saurat O."/>
            <person name="Scarpelli C."/>
            <person name="Schiex T."/>
            <person name="Segurens B."/>
            <person name="Severin A.J."/>
            <person name="Sherrier D.J."/>
            <person name="Shi R."/>
            <person name="Sims S."/>
            <person name="Singer S.R."/>
            <person name="Sinharoy S."/>
            <person name="Sterck L."/>
            <person name="Viollet A."/>
            <person name="Wang B.B."/>
            <person name="Wang K."/>
            <person name="Wang M."/>
            <person name="Wang X."/>
            <person name="Warfsmann J."/>
            <person name="Weissenbach J."/>
            <person name="White D.D."/>
            <person name="White J.D."/>
            <person name="Wiley G.B."/>
            <person name="Wincker P."/>
            <person name="Xing Y."/>
            <person name="Yang L."/>
            <person name="Yao Z."/>
            <person name="Ying F."/>
            <person name="Zhai J."/>
            <person name="Zhou L."/>
            <person name="Zuber A."/>
            <person name="Denarie J."/>
            <person name="Dixon R.A."/>
            <person name="May G.D."/>
            <person name="Schwartz D.C."/>
            <person name="Rogers J."/>
            <person name="Quetier F."/>
            <person name="Town C.D."/>
            <person name="Roe B.A."/>
        </authorList>
    </citation>
    <scope>NUCLEOTIDE SEQUENCE [LARGE SCALE GENOMIC DNA]</scope>
    <source>
        <strain evidence="10">A17</strain>
        <strain evidence="11 12">cv. Jemalong A17</strain>
    </source>
</reference>
<dbReference type="Pfam" id="PF08263">
    <property type="entry name" value="LRRNT_2"/>
    <property type="match status" value="1"/>
</dbReference>
<reference evidence="10 12" key="2">
    <citation type="journal article" date="2014" name="BMC Genomics">
        <title>An improved genome release (version Mt4.0) for the model legume Medicago truncatula.</title>
        <authorList>
            <person name="Tang H."/>
            <person name="Krishnakumar V."/>
            <person name="Bidwell S."/>
            <person name="Rosen B."/>
            <person name="Chan A."/>
            <person name="Zhou S."/>
            <person name="Gentzbittel L."/>
            <person name="Childs K.L."/>
            <person name="Yandell M."/>
            <person name="Gundlach H."/>
            <person name="Mayer K.F."/>
            <person name="Schwartz D.C."/>
            <person name="Town C.D."/>
        </authorList>
    </citation>
    <scope>GENOME REANNOTATION</scope>
    <source>
        <strain evidence="11 12">cv. Jemalong A17</strain>
    </source>
</reference>
<keyword evidence="7" id="KW-0325">Glycoprotein</keyword>